<evidence type="ECO:0000313" key="3">
    <source>
        <dbReference type="EMBL" id="VDO11167.1"/>
    </source>
</evidence>
<dbReference type="EMBL" id="UZAG01001395">
    <property type="protein sequence ID" value="VDO11167.1"/>
    <property type="molecule type" value="Genomic_DNA"/>
</dbReference>
<dbReference type="PROSITE" id="PS50026">
    <property type="entry name" value="EGF_3"/>
    <property type="match status" value="1"/>
</dbReference>
<comment type="caution">
    <text evidence="1">Lacks conserved residue(s) required for the propagation of feature annotation.</text>
</comment>
<accession>A0A3P7TP74</accession>
<evidence type="ECO:0000256" key="1">
    <source>
        <dbReference type="PROSITE-ProRule" id="PRU00076"/>
    </source>
</evidence>
<name>A0A3P7TP74_9BILA</name>
<dbReference type="PROSITE" id="PS00022">
    <property type="entry name" value="EGF_1"/>
    <property type="match status" value="1"/>
</dbReference>
<gene>
    <name evidence="3" type="ORF">BTMF_LOCUS1835</name>
</gene>
<sequence>MSGYPVPENPKIIRNWTHEESDYITDERVAKEEVINSKCRIYRGTYLLSSSALFTFDDFTGIGVACKCPAHEYLDRNCRRLKPCLNNGHRSFDSSLYCICPKPYFGEQCEKYCDQGQRMTGADGRDYCSCTPFYQGEECRNIVCLNGGTELRHQCLC</sequence>
<dbReference type="InterPro" id="IPR000742">
    <property type="entry name" value="EGF"/>
</dbReference>
<protein>
    <recommendedName>
        <fullName evidence="2">EGF-like domain-containing protein</fullName>
    </recommendedName>
</protein>
<reference evidence="3 4" key="1">
    <citation type="submission" date="2018-11" db="EMBL/GenBank/DDBJ databases">
        <authorList>
            <consortium name="Pathogen Informatics"/>
        </authorList>
    </citation>
    <scope>NUCLEOTIDE SEQUENCE [LARGE SCALE GENOMIC DNA]</scope>
</reference>
<keyword evidence="1" id="KW-0245">EGF-like domain</keyword>
<evidence type="ECO:0000259" key="2">
    <source>
        <dbReference type="PROSITE" id="PS50026"/>
    </source>
</evidence>
<feature type="non-terminal residue" evidence="3">
    <location>
        <position position="157"/>
    </location>
</feature>
<keyword evidence="4" id="KW-1185">Reference proteome</keyword>
<keyword evidence="1" id="KW-1015">Disulfide bond</keyword>
<dbReference type="AlphaFoldDB" id="A0A3P7TP74"/>
<proteinExistence type="predicted"/>
<feature type="disulfide bond" evidence="1">
    <location>
        <begin position="100"/>
        <end position="109"/>
    </location>
</feature>
<evidence type="ECO:0000313" key="4">
    <source>
        <dbReference type="Proteomes" id="UP000280834"/>
    </source>
</evidence>
<dbReference type="Proteomes" id="UP000280834">
    <property type="component" value="Unassembled WGS sequence"/>
</dbReference>
<feature type="domain" description="EGF-like" evidence="2">
    <location>
        <begin position="74"/>
        <end position="110"/>
    </location>
</feature>
<organism evidence="3 4">
    <name type="scientific">Brugia timori</name>
    <dbReference type="NCBI Taxonomy" id="42155"/>
    <lineage>
        <taxon>Eukaryota</taxon>
        <taxon>Metazoa</taxon>
        <taxon>Ecdysozoa</taxon>
        <taxon>Nematoda</taxon>
        <taxon>Chromadorea</taxon>
        <taxon>Rhabditida</taxon>
        <taxon>Spirurina</taxon>
        <taxon>Spiruromorpha</taxon>
        <taxon>Filarioidea</taxon>
        <taxon>Onchocercidae</taxon>
        <taxon>Brugia</taxon>
    </lineage>
</organism>